<dbReference type="AlphaFoldDB" id="A0A1G6ZGQ2"/>
<dbReference type="Pfam" id="PF08707">
    <property type="entry name" value="PriCT_2"/>
    <property type="match status" value="1"/>
</dbReference>
<dbReference type="InterPro" id="IPR009270">
    <property type="entry name" value="DUF927"/>
</dbReference>
<evidence type="ECO:0000259" key="3">
    <source>
        <dbReference type="Pfam" id="PF08707"/>
    </source>
</evidence>
<dbReference type="Pfam" id="PF13362">
    <property type="entry name" value="Toprim_3"/>
    <property type="match status" value="1"/>
</dbReference>
<keyword evidence="6" id="KW-1185">Reference proteome</keyword>
<evidence type="ECO:0000313" key="5">
    <source>
        <dbReference type="EMBL" id="SDE01651.1"/>
    </source>
</evidence>
<evidence type="ECO:0000259" key="4">
    <source>
        <dbReference type="Pfam" id="PF13362"/>
    </source>
</evidence>
<feature type="region of interest" description="Disordered" evidence="1">
    <location>
        <begin position="353"/>
        <end position="374"/>
    </location>
</feature>
<keyword evidence="5" id="KW-0378">Hydrolase</keyword>
<feature type="domain" description="Primase C-terminal 2" evidence="3">
    <location>
        <begin position="19"/>
        <end position="82"/>
    </location>
</feature>
<dbReference type="InterPro" id="IPR006171">
    <property type="entry name" value="TOPRIM_dom"/>
</dbReference>
<feature type="domain" description="DUF927" evidence="2">
    <location>
        <begin position="376"/>
        <end position="653"/>
    </location>
</feature>
<dbReference type="InterPro" id="IPR034154">
    <property type="entry name" value="TOPRIM_DnaG/twinkle"/>
</dbReference>
<dbReference type="CDD" id="cd01029">
    <property type="entry name" value="TOPRIM_primases"/>
    <property type="match status" value="1"/>
</dbReference>
<proteinExistence type="predicted"/>
<keyword evidence="5" id="KW-0347">Helicase</keyword>
<accession>A0A1G6ZGQ2</accession>
<name>A0A1G6ZGQ2_9BURK</name>
<feature type="domain" description="Toprim" evidence="4">
    <location>
        <begin position="226"/>
        <end position="322"/>
    </location>
</feature>
<keyword evidence="5" id="KW-0067">ATP-binding</keyword>
<reference evidence="6" key="1">
    <citation type="submission" date="2016-09" db="EMBL/GenBank/DDBJ databases">
        <authorList>
            <person name="Varghese N."/>
            <person name="Submissions S."/>
        </authorList>
    </citation>
    <scope>NUCLEOTIDE SEQUENCE [LARGE SCALE GENOMIC DNA]</scope>
    <source>
        <strain evidence="6">TNe-862</strain>
    </source>
</reference>
<protein>
    <submittedName>
        <fullName evidence="5">Putative DNA primase/helicase</fullName>
    </submittedName>
</protein>
<evidence type="ECO:0000259" key="2">
    <source>
        <dbReference type="Pfam" id="PF06048"/>
    </source>
</evidence>
<dbReference type="STRING" id="416944.SAMN05421548_13077"/>
<dbReference type="GO" id="GO:0004386">
    <property type="term" value="F:helicase activity"/>
    <property type="evidence" value="ECO:0007669"/>
    <property type="project" value="UniProtKB-KW"/>
</dbReference>
<dbReference type="Proteomes" id="UP000198908">
    <property type="component" value="Unassembled WGS sequence"/>
</dbReference>
<evidence type="ECO:0000313" key="6">
    <source>
        <dbReference type="Proteomes" id="UP000198908"/>
    </source>
</evidence>
<organism evidence="5 6">
    <name type="scientific">Paraburkholderia lycopersici</name>
    <dbReference type="NCBI Taxonomy" id="416944"/>
    <lineage>
        <taxon>Bacteria</taxon>
        <taxon>Pseudomonadati</taxon>
        <taxon>Pseudomonadota</taxon>
        <taxon>Betaproteobacteria</taxon>
        <taxon>Burkholderiales</taxon>
        <taxon>Burkholderiaceae</taxon>
        <taxon>Paraburkholderia</taxon>
    </lineage>
</organism>
<dbReference type="InterPro" id="IPR014819">
    <property type="entry name" value="PriCT_2"/>
</dbReference>
<feature type="region of interest" description="Disordered" evidence="1">
    <location>
        <begin position="89"/>
        <end position="125"/>
    </location>
</feature>
<dbReference type="GO" id="GO:0016817">
    <property type="term" value="F:hydrolase activity, acting on acid anhydrides"/>
    <property type="evidence" value="ECO:0007669"/>
    <property type="project" value="InterPro"/>
</dbReference>
<gene>
    <name evidence="5" type="ORF">SAMN05421548_13077</name>
</gene>
<dbReference type="Pfam" id="PF06048">
    <property type="entry name" value="DUF927"/>
    <property type="match status" value="1"/>
</dbReference>
<sequence length="961" mass="104142">MTDKPMSEFERARVALGYVPADDRETWRKVGMALKAEFGEEGLALWSEWSQSAASYNERDARDTWKSFKGGRITINSLFHLAKAGGFDPRAHKAKPLDPTERKRRDDERSEREAHEREQEAARHETAAVEAERIWQAAKPAPADHAYLVRKGIKAGALRFYRGDLRVGTAACDGGLVVPVRDAQGKLWTLEFILEDGQKRYLPNGRKSGCFSLVGDMEVDTAPLTLLIAEGYATAATLAEVTGHAVAVAFDAGNLLAVAKSLRELYPKTRIVLCADDDYRTKGNPGVTKARAAASAVGGFVAVPDFGDERPASATDFNDMAAHLGVEAFAAIGACVREAAPVGGPDSAVDVKGAATRQKAAKRPKTTQAGDGRSRFRVDGRGVWFEGYDREGNKLPAQWICDPLDIVAETRNEANTEWGVLLEFADRDGNAKRWAMPRRMLAGDGAEYRAILMDMGLNIDPSSSAKQRLASYIQTARSEDRARCTSRIGWHGDAFVLPDQTIGAADDLTIFQTDGSIESHFKQRGTLDDWQRELASLCVGNSRLMFCVSSAFAGALLRFSGQGSGGFHLMGNSTVGKTTALRAAASVFGGRDYMRSWRATSNAMESTAAQHSDGLLILDEIGQVEPKEVGDIVYMIGNEQGKGRATRNATAKPVLTWRLLFLSSGEKTLSAIMGEANKMAKAGQDVRLATVPADAGHGYGLFEELHGCASSKELADRVTRAAGLYHGVAALEFIRYVSDRAGEMHELVSGMIAPLVASWVPDGADGQVSRVAQRFALVGAAGEIASAAGCTGWGEGYAIEAAHACFRAWVRERGGVGNAEATAMLRQVRGFLEAHGDARFTWVQRVDDDHAGKTMHRAGFKRSVTADKSVNSDREYMAEYGEKMSAADAERSDTEYLILTEPFRKEVCGGFDHRAVARLLADMGALKPEGSGRYDCKVRIGSIGSMRAYRIQSSIFSLDID</sequence>
<dbReference type="EMBL" id="FMYQ01000030">
    <property type="protein sequence ID" value="SDE01651.1"/>
    <property type="molecule type" value="Genomic_DNA"/>
</dbReference>
<evidence type="ECO:0000256" key="1">
    <source>
        <dbReference type="SAM" id="MobiDB-lite"/>
    </source>
</evidence>
<keyword evidence="5" id="KW-0547">Nucleotide-binding</keyword>